<name>A0A3B0C7Z5_9FLAO</name>
<feature type="binding site" evidence="10">
    <location>
        <begin position="148"/>
        <end position="151"/>
    </location>
    <ligand>
        <name>substrate</name>
    </ligand>
</feature>
<comment type="caution">
    <text evidence="10">Lacks conserved residue(s) required for the propagation of feature annotation.</text>
</comment>
<evidence type="ECO:0000256" key="5">
    <source>
        <dbReference type="ARBA" id="ARBA00022801"/>
    </source>
</evidence>
<feature type="binding site" evidence="10">
    <location>
        <position position="171"/>
    </location>
    <ligand>
        <name>substrate</name>
    </ligand>
</feature>
<comment type="catalytic activity">
    <reaction evidence="9 10">
        <text>XTP + H2O = XMP + diphosphate + H(+)</text>
        <dbReference type="Rhea" id="RHEA:28610"/>
        <dbReference type="ChEBI" id="CHEBI:15377"/>
        <dbReference type="ChEBI" id="CHEBI:15378"/>
        <dbReference type="ChEBI" id="CHEBI:33019"/>
        <dbReference type="ChEBI" id="CHEBI:57464"/>
        <dbReference type="ChEBI" id="CHEBI:61314"/>
        <dbReference type="EC" id="3.6.1.66"/>
    </reaction>
</comment>
<dbReference type="PANTHER" id="PTHR11067">
    <property type="entry name" value="INOSINE TRIPHOSPHATE PYROPHOSPHATASE/HAM1 PROTEIN"/>
    <property type="match status" value="1"/>
</dbReference>
<comment type="similarity">
    <text evidence="1 10 11">Belongs to the HAM1 NTPase family.</text>
</comment>
<feature type="binding site" evidence="10">
    <location>
        <position position="69"/>
    </location>
    <ligand>
        <name>substrate</name>
    </ligand>
</feature>
<keyword evidence="7 10" id="KW-0546">Nucleotide metabolism</keyword>
<dbReference type="EC" id="3.6.1.66" evidence="10"/>
<dbReference type="AlphaFoldDB" id="A0A3B0C7Z5"/>
<evidence type="ECO:0000256" key="7">
    <source>
        <dbReference type="ARBA" id="ARBA00023080"/>
    </source>
</evidence>
<protein>
    <recommendedName>
        <fullName evidence="10">dITP/XTP pyrophosphatase</fullName>
        <ecNumber evidence="10">3.6.1.66</ecNumber>
    </recommendedName>
    <alternativeName>
        <fullName evidence="10">Non-canonical purine NTP pyrophosphatase</fullName>
    </alternativeName>
    <alternativeName>
        <fullName evidence="10">Non-standard purine NTP pyrophosphatase</fullName>
    </alternativeName>
    <alternativeName>
        <fullName evidence="10">Nucleoside-triphosphate diphosphatase</fullName>
    </alternativeName>
    <alternativeName>
        <fullName evidence="10">Nucleoside-triphosphate pyrophosphatase</fullName>
        <shortName evidence="10">NTPase</shortName>
    </alternativeName>
</protein>
<dbReference type="InterPro" id="IPR020922">
    <property type="entry name" value="dITP/XTP_pyrophosphatase"/>
</dbReference>
<evidence type="ECO:0000256" key="4">
    <source>
        <dbReference type="ARBA" id="ARBA00022741"/>
    </source>
</evidence>
<proteinExistence type="inferred from homology"/>
<dbReference type="InterPro" id="IPR002637">
    <property type="entry name" value="RdgB/HAM1"/>
</dbReference>
<organism evidence="12 13">
    <name type="scientific">Ulvibacterium marinum</name>
    <dbReference type="NCBI Taxonomy" id="2419782"/>
    <lineage>
        <taxon>Bacteria</taxon>
        <taxon>Pseudomonadati</taxon>
        <taxon>Bacteroidota</taxon>
        <taxon>Flavobacteriia</taxon>
        <taxon>Flavobacteriales</taxon>
        <taxon>Flavobacteriaceae</taxon>
        <taxon>Ulvibacterium</taxon>
    </lineage>
</organism>
<keyword evidence="13" id="KW-1185">Reference proteome</keyword>
<dbReference type="FunFam" id="3.90.950.10:FF:000001">
    <property type="entry name" value="dITP/XTP pyrophosphatase"/>
    <property type="match status" value="1"/>
</dbReference>
<keyword evidence="4 10" id="KW-0547">Nucleotide-binding</keyword>
<dbReference type="RefSeq" id="WP_120711724.1">
    <property type="nucleotide sequence ID" value="NZ_CANMKH010000005.1"/>
</dbReference>
<evidence type="ECO:0000256" key="3">
    <source>
        <dbReference type="ARBA" id="ARBA00022723"/>
    </source>
</evidence>
<sequence>MRIVFATHNPNKIREVLHLLPKHIDLLSLTDIGCVEEIPETGQTLEENALLKAQYVVRNYGHPCFADDTGLIVDALDGAPGVYSARYAGTNKNADANMAKLLSEMKKKPNRSARFKTVIALFLEGEQQLFTGKVEGEIIHEKKGEQGFGYDPVFKPVNFDKTFAELPLSVKNKIGHRGKAIRKLVDYLKNIDNTTE</sequence>
<gene>
    <name evidence="12" type="ORF">D7Z94_11710</name>
</gene>
<keyword evidence="6 10" id="KW-0460">Magnesium</keyword>
<accession>A0A3B0C7Z5</accession>
<evidence type="ECO:0000313" key="12">
    <source>
        <dbReference type="EMBL" id="RKN81570.1"/>
    </source>
</evidence>
<comment type="catalytic activity">
    <reaction evidence="10">
        <text>ITP + H2O = IMP + diphosphate + H(+)</text>
        <dbReference type="Rhea" id="RHEA:29399"/>
        <dbReference type="ChEBI" id="CHEBI:15377"/>
        <dbReference type="ChEBI" id="CHEBI:15378"/>
        <dbReference type="ChEBI" id="CHEBI:33019"/>
        <dbReference type="ChEBI" id="CHEBI:58053"/>
        <dbReference type="ChEBI" id="CHEBI:61402"/>
        <dbReference type="EC" id="3.6.1.66"/>
    </reaction>
</comment>
<keyword evidence="5 10" id="KW-0378">Hydrolase</keyword>
<dbReference type="Pfam" id="PF01725">
    <property type="entry name" value="Ham1p_like"/>
    <property type="match status" value="1"/>
</dbReference>
<feature type="binding site" evidence="10">
    <location>
        <begin position="176"/>
        <end position="177"/>
    </location>
    <ligand>
        <name>substrate</name>
    </ligand>
</feature>
<feature type="active site" description="Proton acceptor" evidence="10">
    <location>
        <position position="68"/>
    </location>
</feature>
<dbReference type="SUPFAM" id="SSF52972">
    <property type="entry name" value="ITPase-like"/>
    <property type="match status" value="1"/>
</dbReference>
<evidence type="ECO:0000256" key="11">
    <source>
        <dbReference type="RuleBase" id="RU003781"/>
    </source>
</evidence>
<dbReference type="GO" id="GO:0035870">
    <property type="term" value="F:dITP diphosphatase activity"/>
    <property type="evidence" value="ECO:0007669"/>
    <property type="project" value="UniProtKB-UniRule"/>
</dbReference>
<dbReference type="GO" id="GO:0036220">
    <property type="term" value="F:ITP diphosphatase activity"/>
    <property type="evidence" value="ECO:0007669"/>
    <property type="project" value="UniProtKB-UniRule"/>
</dbReference>
<comment type="caution">
    <text evidence="12">The sequence shown here is derived from an EMBL/GenBank/DDBJ whole genome shotgun (WGS) entry which is preliminary data.</text>
</comment>
<comment type="cofactor">
    <cofactor evidence="10">
        <name>Mg(2+)</name>
        <dbReference type="ChEBI" id="CHEBI:18420"/>
    </cofactor>
    <text evidence="10">Binds 1 Mg(2+) ion per subunit.</text>
</comment>
<dbReference type="NCBIfam" id="NF011398">
    <property type="entry name" value="PRK14823.1"/>
    <property type="match status" value="1"/>
</dbReference>
<comment type="subunit">
    <text evidence="2 10">Homodimer.</text>
</comment>
<dbReference type="CDD" id="cd00515">
    <property type="entry name" value="HAM1"/>
    <property type="match status" value="1"/>
</dbReference>
<dbReference type="GO" id="GO:0036222">
    <property type="term" value="F:XTP diphosphatase activity"/>
    <property type="evidence" value="ECO:0007669"/>
    <property type="project" value="UniProtKB-UniRule"/>
</dbReference>
<evidence type="ECO:0000256" key="10">
    <source>
        <dbReference type="HAMAP-Rule" id="MF_01405"/>
    </source>
</evidence>
<dbReference type="InterPro" id="IPR029001">
    <property type="entry name" value="ITPase-like_fam"/>
</dbReference>
<dbReference type="GO" id="GO:0017111">
    <property type="term" value="F:ribonucleoside triphosphate phosphatase activity"/>
    <property type="evidence" value="ECO:0007669"/>
    <property type="project" value="InterPro"/>
</dbReference>
<evidence type="ECO:0000256" key="2">
    <source>
        <dbReference type="ARBA" id="ARBA00011738"/>
    </source>
</evidence>
<dbReference type="GO" id="GO:0046872">
    <property type="term" value="F:metal ion binding"/>
    <property type="evidence" value="ECO:0007669"/>
    <property type="project" value="UniProtKB-KW"/>
</dbReference>
<comment type="function">
    <text evidence="10">Pyrophosphatase that catalyzes the hydrolysis of nucleoside triphosphates to their monophosphate derivatives, with a high preference for the non-canonical purine nucleotides XTP (xanthosine triphosphate), dITP (deoxyinosine triphosphate) and ITP. Seems to function as a house-cleaning enzyme that removes non-canonical purine nucleotides from the nucleotide pool, thus preventing their incorporation into DNA/RNA and avoiding chromosomal lesions.</text>
</comment>
<evidence type="ECO:0000256" key="1">
    <source>
        <dbReference type="ARBA" id="ARBA00008023"/>
    </source>
</evidence>
<evidence type="ECO:0000256" key="9">
    <source>
        <dbReference type="ARBA" id="ARBA00052017"/>
    </source>
</evidence>
<comment type="catalytic activity">
    <reaction evidence="8 10">
        <text>dITP + H2O = dIMP + diphosphate + H(+)</text>
        <dbReference type="Rhea" id="RHEA:28342"/>
        <dbReference type="ChEBI" id="CHEBI:15377"/>
        <dbReference type="ChEBI" id="CHEBI:15378"/>
        <dbReference type="ChEBI" id="CHEBI:33019"/>
        <dbReference type="ChEBI" id="CHEBI:61194"/>
        <dbReference type="ChEBI" id="CHEBI:61382"/>
        <dbReference type="EC" id="3.6.1.66"/>
    </reaction>
</comment>
<evidence type="ECO:0000313" key="13">
    <source>
        <dbReference type="Proteomes" id="UP000276603"/>
    </source>
</evidence>
<dbReference type="NCBIfam" id="TIGR00042">
    <property type="entry name" value="RdgB/HAM1 family non-canonical purine NTP pyrophosphatase"/>
    <property type="match status" value="1"/>
</dbReference>
<dbReference type="GO" id="GO:0000166">
    <property type="term" value="F:nucleotide binding"/>
    <property type="evidence" value="ECO:0007669"/>
    <property type="project" value="UniProtKB-KW"/>
</dbReference>
<evidence type="ECO:0000256" key="6">
    <source>
        <dbReference type="ARBA" id="ARBA00022842"/>
    </source>
</evidence>
<dbReference type="OrthoDB" id="9807456at2"/>
<dbReference type="PANTHER" id="PTHR11067:SF9">
    <property type="entry name" value="INOSINE TRIPHOSPHATE PYROPHOSPHATASE"/>
    <property type="match status" value="1"/>
</dbReference>
<feature type="binding site" evidence="10">
    <location>
        <position position="68"/>
    </location>
    <ligand>
        <name>Mg(2+)</name>
        <dbReference type="ChEBI" id="CHEBI:18420"/>
    </ligand>
</feature>
<dbReference type="Gene3D" id="3.90.950.10">
    <property type="match status" value="1"/>
</dbReference>
<feature type="binding site" evidence="10">
    <location>
        <begin position="7"/>
        <end position="12"/>
    </location>
    <ligand>
        <name>substrate</name>
    </ligand>
</feature>
<reference evidence="12 13" key="1">
    <citation type="submission" date="2018-10" db="EMBL/GenBank/DDBJ databases">
        <title>Ulvibacterium marinum gen. nov., sp. nov., a novel marine bacterium of the family Flavobacteriaceae, isolated from a culture of the green alga Ulva prolifera.</title>
        <authorList>
            <person name="Zhang Z."/>
        </authorList>
    </citation>
    <scope>NUCLEOTIDE SEQUENCE [LARGE SCALE GENOMIC DNA]</scope>
    <source>
        <strain evidence="12 13">CCMM003</strain>
    </source>
</reference>
<dbReference type="GO" id="GO:0009146">
    <property type="term" value="P:purine nucleoside triphosphate catabolic process"/>
    <property type="evidence" value="ECO:0007669"/>
    <property type="project" value="UniProtKB-UniRule"/>
</dbReference>
<dbReference type="EMBL" id="RBCJ01000002">
    <property type="protein sequence ID" value="RKN81570.1"/>
    <property type="molecule type" value="Genomic_DNA"/>
</dbReference>
<dbReference type="Proteomes" id="UP000276603">
    <property type="component" value="Unassembled WGS sequence"/>
</dbReference>
<dbReference type="GO" id="GO:0005829">
    <property type="term" value="C:cytosol"/>
    <property type="evidence" value="ECO:0007669"/>
    <property type="project" value="TreeGrafter"/>
</dbReference>
<keyword evidence="3 10" id="KW-0479">Metal-binding</keyword>
<dbReference type="HAMAP" id="MF_01405">
    <property type="entry name" value="Non_canon_purine_NTPase"/>
    <property type="match status" value="1"/>
</dbReference>
<dbReference type="GO" id="GO:0009117">
    <property type="term" value="P:nucleotide metabolic process"/>
    <property type="evidence" value="ECO:0007669"/>
    <property type="project" value="UniProtKB-KW"/>
</dbReference>
<evidence type="ECO:0000256" key="8">
    <source>
        <dbReference type="ARBA" id="ARBA00051875"/>
    </source>
</evidence>